<keyword evidence="2" id="KW-1185">Reference proteome</keyword>
<dbReference type="AlphaFoldDB" id="M1DDT7"/>
<protein>
    <recommendedName>
        <fullName evidence="3">Integrase core domain containing protein</fullName>
    </recommendedName>
</protein>
<reference evidence="1" key="2">
    <citation type="submission" date="2015-06" db="UniProtKB">
        <authorList>
            <consortium name="EnsemblPlants"/>
        </authorList>
    </citation>
    <scope>IDENTIFICATION</scope>
    <source>
        <strain evidence="1">DM1-3 516 R44</strain>
    </source>
</reference>
<reference evidence="2" key="1">
    <citation type="journal article" date="2011" name="Nature">
        <title>Genome sequence and analysis of the tuber crop potato.</title>
        <authorList>
            <consortium name="The Potato Genome Sequencing Consortium"/>
        </authorList>
    </citation>
    <scope>NUCLEOTIDE SEQUENCE [LARGE SCALE GENOMIC DNA]</scope>
    <source>
        <strain evidence="2">cv. DM1-3 516 R44</strain>
    </source>
</reference>
<sequence>MAKIMTQLDILSKNVMGAGARNVNVVGVGCVNQDEAKFEALYNEEVNFLANQGGGYRANYPRPSGNQGWNRDDGWRDRDREWHLRVKCPIGESPKRSANPILTAVGLKKSEDGVCKTRRAQGQVGNPDISRRLDPQIYWRPCKTRQEKEPLGGSLSGSTKATNIVEWARTERLCSPKAVGDVPKRPSHRRHVNFSGNFLANPFGEPDLVCQSDSATHRLVRRVCLELVFYDFS</sequence>
<dbReference type="Proteomes" id="UP000011115">
    <property type="component" value="Unassembled WGS sequence"/>
</dbReference>
<evidence type="ECO:0000313" key="2">
    <source>
        <dbReference type="Proteomes" id="UP000011115"/>
    </source>
</evidence>
<dbReference type="PaxDb" id="4113-PGSC0003DMT400087426"/>
<dbReference type="InParanoid" id="M1DDT7"/>
<accession>M1DDT7</accession>
<name>M1DDT7_SOLTU</name>
<dbReference type="Gramene" id="PGSC0003DMT400087426">
    <property type="protein sequence ID" value="PGSC0003DMT400087426"/>
    <property type="gene ID" value="PGSC0003DMG400036997"/>
</dbReference>
<evidence type="ECO:0008006" key="3">
    <source>
        <dbReference type="Google" id="ProtNLM"/>
    </source>
</evidence>
<organism evidence="1 2">
    <name type="scientific">Solanum tuberosum</name>
    <name type="common">Potato</name>
    <dbReference type="NCBI Taxonomy" id="4113"/>
    <lineage>
        <taxon>Eukaryota</taxon>
        <taxon>Viridiplantae</taxon>
        <taxon>Streptophyta</taxon>
        <taxon>Embryophyta</taxon>
        <taxon>Tracheophyta</taxon>
        <taxon>Spermatophyta</taxon>
        <taxon>Magnoliopsida</taxon>
        <taxon>eudicotyledons</taxon>
        <taxon>Gunneridae</taxon>
        <taxon>Pentapetalae</taxon>
        <taxon>asterids</taxon>
        <taxon>lamiids</taxon>
        <taxon>Solanales</taxon>
        <taxon>Solanaceae</taxon>
        <taxon>Solanoideae</taxon>
        <taxon>Solaneae</taxon>
        <taxon>Solanum</taxon>
    </lineage>
</organism>
<dbReference type="EnsemblPlants" id="PGSC0003DMT400087426">
    <property type="protein sequence ID" value="PGSC0003DMT400087426"/>
    <property type="gene ID" value="PGSC0003DMG400036997"/>
</dbReference>
<evidence type="ECO:0000313" key="1">
    <source>
        <dbReference type="EnsemblPlants" id="PGSC0003DMT400087426"/>
    </source>
</evidence>
<proteinExistence type="predicted"/>
<dbReference type="HOGENOM" id="CLU_029307_6_0_1"/>